<feature type="domain" description="NAC" evidence="5">
    <location>
        <begin position="11"/>
        <end position="174"/>
    </location>
</feature>
<keyword evidence="4" id="KW-0539">Nucleus</keyword>
<evidence type="ECO:0000313" key="7">
    <source>
        <dbReference type="Proteomes" id="UP001604336"/>
    </source>
</evidence>
<evidence type="ECO:0000256" key="3">
    <source>
        <dbReference type="ARBA" id="ARBA00023163"/>
    </source>
</evidence>
<dbReference type="PANTHER" id="PTHR31719">
    <property type="entry name" value="NAC TRANSCRIPTION FACTOR 56"/>
    <property type="match status" value="1"/>
</dbReference>
<organism evidence="6 7">
    <name type="scientific">Abeliophyllum distichum</name>
    <dbReference type="NCBI Taxonomy" id="126358"/>
    <lineage>
        <taxon>Eukaryota</taxon>
        <taxon>Viridiplantae</taxon>
        <taxon>Streptophyta</taxon>
        <taxon>Embryophyta</taxon>
        <taxon>Tracheophyta</taxon>
        <taxon>Spermatophyta</taxon>
        <taxon>Magnoliopsida</taxon>
        <taxon>eudicotyledons</taxon>
        <taxon>Gunneridae</taxon>
        <taxon>Pentapetalae</taxon>
        <taxon>asterids</taxon>
        <taxon>lamiids</taxon>
        <taxon>Lamiales</taxon>
        <taxon>Oleaceae</taxon>
        <taxon>Forsythieae</taxon>
        <taxon>Abeliophyllum</taxon>
    </lineage>
</organism>
<dbReference type="InterPro" id="IPR003441">
    <property type="entry name" value="NAC-dom"/>
</dbReference>
<keyword evidence="7" id="KW-1185">Reference proteome</keyword>
<dbReference type="AlphaFoldDB" id="A0ABD1VUP0"/>
<dbReference type="PROSITE" id="PS51005">
    <property type="entry name" value="NAC"/>
    <property type="match status" value="1"/>
</dbReference>
<keyword evidence="3" id="KW-0804">Transcription</keyword>
<dbReference type="PANTHER" id="PTHR31719:SF157">
    <property type="entry name" value="NAC TRANSCRIPTION FACTOR-LIKE PROTEIN"/>
    <property type="match status" value="1"/>
</dbReference>
<protein>
    <submittedName>
        <fullName evidence="6">NAC domain containing protein 2</fullName>
    </submittedName>
</protein>
<dbReference type="Proteomes" id="UP001604336">
    <property type="component" value="Unassembled WGS sequence"/>
</dbReference>
<accession>A0ABD1VUP0</accession>
<keyword evidence="1" id="KW-0805">Transcription regulation</keyword>
<dbReference type="Gene3D" id="2.170.150.80">
    <property type="entry name" value="NAC domain"/>
    <property type="match status" value="1"/>
</dbReference>
<dbReference type="SUPFAM" id="SSF101941">
    <property type="entry name" value="NAC domain"/>
    <property type="match status" value="1"/>
</dbReference>
<dbReference type="EMBL" id="JBFOLK010000001">
    <property type="protein sequence ID" value="KAL2541111.1"/>
    <property type="molecule type" value="Genomic_DNA"/>
</dbReference>
<evidence type="ECO:0000259" key="5">
    <source>
        <dbReference type="PROSITE" id="PS51005"/>
    </source>
</evidence>
<dbReference type="Pfam" id="PF02365">
    <property type="entry name" value="NAM"/>
    <property type="match status" value="1"/>
</dbReference>
<reference evidence="7" key="1">
    <citation type="submission" date="2024-07" db="EMBL/GenBank/DDBJ databases">
        <title>Two chromosome-level genome assemblies of Korean endemic species Abeliophyllum distichum and Forsythia ovata (Oleaceae).</title>
        <authorList>
            <person name="Jang H."/>
        </authorList>
    </citation>
    <scope>NUCLEOTIDE SEQUENCE [LARGE SCALE GENOMIC DNA]</scope>
</reference>
<evidence type="ECO:0000256" key="4">
    <source>
        <dbReference type="ARBA" id="ARBA00023242"/>
    </source>
</evidence>
<dbReference type="InterPro" id="IPR036093">
    <property type="entry name" value="NAC_dom_sf"/>
</dbReference>
<evidence type="ECO:0000313" key="6">
    <source>
        <dbReference type="EMBL" id="KAL2541111.1"/>
    </source>
</evidence>
<evidence type="ECO:0000256" key="2">
    <source>
        <dbReference type="ARBA" id="ARBA00023125"/>
    </source>
</evidence>
<gene>
    <name evidence="6" type="ORF">Adt_02089</name>
</gene>
<sequence length="182" mass="20587">MEKNPIFSTSFPPGIRFHPSDEELIVYYLLKKVKSLPLPANVIADTQLYDYDPWELASLFSLNPSSLSGCLGKAVFGEDEWYFFTPRDRKYPNGGRPNRTAASGYWKATGIDNPILSSSGSRKIGVKKALVFYIGRPPKGVKTDWIMTEYRLPETTPRPLRSKGSMRVSYIDSFLSFILVFS</sequence>
<evidence type="ECO:0000256" key="1">
    <source>
        <dbReference type="ARBA" id="ARBA00023015"/>
    </source>
</evidence>
<dbReference type="GO" id="GO:0003677">
    <property type="term" value="F:DNA binding"/>
    <property type="evidence" value="ECO:0007669"/>
    <property type="project" value="UniProtKB-KW"/>
</dbReference>
<name>A0ABD1VUP0_9LAMI</name>
<comment type="caution">
    <text evidence="6">The sequence shown here is derived from an EMBL/GenBank/DDBJ whole genome shotgun (WGS) entry which is preliminary data.</text>
</comment>
<keyword evidence="2" id="KW-0238">DNA-binding</keyword>
<proteinExistence type="predicted"/>